<proteinExistence type="predicted"/>
<dbReference type="EMBL" id="JAKNCT010000015">
    <property type="protein sequence ID" value="MCG5031905.1"/>
    <property type="molecule type" value="Genomic_DNA"/>
</dbReference>
<name>A0ABS9MUI3_9BURK</name>
<evidence type="ECO:0000313" key="3">
    <source>
        <dbReference type="Proteomes" id="UP001297600"/>
    </source>
</evidence>
<evidence type="ECO:0000256" key="1">
    <source>
        <dbReference type="SAM" id="SignalP"/>
    </source>
</evidence>
<keyword evidence="3" id="KW-1185">Reference proteome</keyword>
<organism evidence="2 3">
    <name type="scientific">Mesosutterella porci</name>
    <dbReference type="NCBI Taxonomy" id="2915351"/>
    <lineage>
        <taxon>Bacteria</taxon>
        <taxon>Pseudomonadati</taxon>
        <taxon>Pseudomonadota</taxon>
        <taxon>Betaproteobacteria</taxon>
        <taxon>Burkholderiales</taxon>
        <taxon>Sutterellaceae</taxon>
        <taxon>Mesosutterella</taxon>
    </lineage>
</organism>
<dbReference type="RefSeq" id="WP_237980542.1">
    <property type="nucleotide sequence ID" value="NZ_JAKNCT010000015.1"/>
</dbReference>
<accession>A0ABS9MUI3</accession>
<feature type="chain" id="PRO_5045915657" description="PepSY domain-containing protein" evidence="1">
    <location>
        <begin position="21"/>
        <end position="122"/>
    </location>
</feature>
<protein>
    <recommendedName>
        <fullName evidence="4">PepSY domain-containing protein</fullName>
    </recommendedName>
</protein>
<comment type="caution">
    <text evidence="2">The sequence shown here is derived from an EMBL/GenBank/DDBJ whole genome shotgun (WGS) entry which is preliminary data.</text>
</comment>
<dbReference type="Proteomes" id="UP001297600">
    <property type="component" value="Unassembled WGS sequence"/>
</dbReference>
<feature type="signal peptide" evidence="1">
    <location>
        <begin position="1"/>
        <end position="20"/>
    </location>
</feature>
<sequence>MKKILAVVAAVLGVCLSVNAFAYHRVAKEWVDAEGVKHQELILVPDPPGTKYAPYKLTREQELKADYERKLKEIQEEQRWRDEHNKFVKNGTIGKYTNYYNPVTKQSILVDPKTGIIKIDKP</sequence>
<gene>
    <name evidence="2" type="ORF">MAF45_10705</name>
</gene>
<reference evidence="2 3" key="1">
    <citation type="submission" date="2022-02" db="EMBL/GenBank/DDBJ databases">
        <title>Mesosutterella porci, a novel member of the family Sutterellaceae from pig feces.</title>
        <authorList>
            <person name="Wylensek D."/>
            <person name="Clavel T."/>
        </authorList>
    </citation>
    <scope>NUCLEOTIDE SEQUENCE [LARGE SCALE GENOMIC DNA]</scope>
    <source>
        <strain evidence="3">oilRF-744-wt-GAM-9</strain>
    </source>
</reference>
<evidence type="ECO:0000313" key="2">
    <source>
        <dbReference type="EMBL" id="MCG5031905.1"/>
    </source>
</evidence>
<evidence type="ECO:0008006" key="4">
    <source>
        <dbReference type="Google" id="ProtNLM"/>
    </source>
</evidence>
<keyword evidence="1" id="KW-0732">Signal</keyword>